<evidence type="ECO:0000313" key="1">
    <source>
        <dbReference type="EMBL" id="KKK63061.1"/>
    </source>
</evidence>
<dbReference type="SUPFAM" id="SSF54001">
    <property type="entry name" value="Cysteine proteinases"/>
    <property type="match status" value="1"/>
</dbReference>
<evidence type="ECO:0008006" key="2">
    <source>
        <dbReference type="Google" id="ProtNLM"/>
    </source>
</evidence>
<accession>A0A0F8ZSZ7</accession>
<proteinExistence type="predicted"/>
<reference evidence="1" key="1">
    <citation type="journal article" date="2015" name="Nature">
        <title>Complex archaea that bridge the gap between prokaryotes and eukaryotes.</title>
        <authorList>
            <person name="Spang A."/>
            <person name="Saw J.H."/>
            <person name="Jorgensen S.L."/>
            <person name="Zaremba-Niedzwiedzka K."/>
            <person name="Martijn J."/>
            <person name="Lind A.E."/>
            <person name="van Eijk R."/>
            <person name="Schleper C."/>
            <person name="Guy L."/>
            <person name="Ettema T.J."/>
        </authorList>
    </citation>
    <scope>NUCLEOTIDE SEQUENCE</scope>
</reference>
<dbReference type="InterPro" id="IPR038765">
    <property type="entry name" value="Papain-like_cys_pep_sf"/>
</dbReference>
<gene>
    <name evidence="1" type="ORF">LCGC14_2998090</name>
</gene>
<dbReference type="EMBL" id="LAZR01061694">
    <property type="protein sequence ID" value="KKK63061.1"/>
    <property type="molecule type" value="Genomic_DNA"/>
</dbReference>
<dbReference type="AlphaFoldDB" id="A0A0F8ZSZ7"/>
<protein>
    <recommendedName>
        <fullName evidence="2">Peptidase C39-like domain-containing protein</fullName>
    </recommendedName>
</protein>
<sequence length="243" mass="26464">MSEIAYGQPTGFEWGANERASGEFAKCFGDGDIATYVDKGIELLPRDQWVDGTGVDDFVEWIRKQLDGMCASNGAVSALEIARAIAGQKLIRLSAEDLYDHVGRWGTGSTLGDNIRTLSEIGVRTQEQAPTGRNNWLPSRSGDWKADARQNRIHEAIDLGGNFEAVVTALHLRYVCFIGLSWPGGGGHAVCCTSYNNGNLRGPNSWGASYGDKGFYKLTERECVRGRMKSFGAFAIRAATESD</sequence>
<dbReference type="Gene3D" id="3.90.70.10">
    <property type="entry name" value="Cysteine proteinases"/>
    <property type="match status" value="1"/>
</dbReference>
<organism evidence="1">
    <name type="scientific">marine sediment metagenome</name>
    <dbReference type="NCBI Taxonomy" id="412755"/>
    <lineage>
        <taxon>unclassified sequences</taxon>
        <taxon>metagenomes</taxon>
        <taxon>ecological metagenomes</taxon>
    </lineage>
</organism>
<comment type="caution">
    <text evidence="1">The sequence shown here is derived from an EMBL/GenBank/DDBJ whole genome shotgun (WGS) entry which is preliminary data.</text>
</comment>
<name>A0A0F8ZSZ7_9ZZZZ</name>
<feature type="non-terminal residue" evidence="1">
    <location>
        <position position="243"/>
    </location>
</feature>